<gene>
    <name evidence="2" type="ORF">FPCIR_13130</name>
</gene>
<dbReference type="InterPro" id="IPR011009">
    <property type="entry name" value="Kinase-like_dom_sf"/>
</dbReference>
<dbReference type="PROSITE" id="PS50011">
    <property type="entry name" value="PROTEIN_KINASE_DOM"/>
    <property type="match status" value="1"/>
</dbReference>
<dbReference type="Proteomes" id="UP000546213">
    <property type="component" value="Unassembled WGS sequence"/>
</dbReference>
<reference evidence="2 3" key="1">
    <citation type="submission" date="2020-05" db="EMBL/GenBank/DDBJ databases">
        <title>Identification and distribution of gene clusters putatively required for synthesis of sphingolipid metabolism inhibitors in phylogenetically diverse species of the filamentous fungus Fusarium.</title>
        <authorList>
            <person name="Kim H.-S."/>
            <person name="Busman M."/>
            <person name="Brown D.W."/>
            <person name="Divon H."/>
            <person name="Uhlig S."/>
            <person name="Proctor R.H."/>
        </authorList>
    </citation>
    <scope>NUCLEOTIDE SEQUENCE [LARGE SCALE GENOMIC DNA]</scope>
    <source>
        <strain evidence="2 3">NRRL 36939</strain>
    </source>
</reference>
<dbReference type="AlphaFoldDB" id="A0A8H5KMK4"/>
<protein>
    <submittedName>
        <fullName evidence="2">CMGC kinase</fullName>
    </submittedName>
</protein>
<dbReference type="Gene3D" id="1.10.510.10">
    <property type="entry name" value="Transferase(Phosphotransferase) domain 1"/>
    <property type="match status" value="1"/>
</dbReference>
<dbReference type="EMBL" id="JAAOAS010000465">
    <property type="protein sequence ID" value="KAF5575508.1"/>
    <property type="molecule type" value="Genomic_DNA"/>
</dbReference>
<keyword evidence="2" id="KW-0418">Kinase</keyword>
<accession>A0A8H5KMK4</accession>
<dbReference type="OrthoDB" id="5979581at2759"/>
<keyword evidence="3" id="KW-1185">Reference proteome</keyword>
<sequence length="214" mass="24111">MYALLPLNSSVSGKYKRIERPRKMMLWTEQWKEGELVVPIKPGEDLIGDTIVLGDFGLAHKAGAPAQKIQSPATYCAPKRAHDTNPSYGSDIGSYICIFFQLYTGTLLFPGWNHNSVMSSIVSTLGPLLESWKGTYHVNGSGEDKWYDQNGQLDPGFDLKRRITQLRPDVGVRKLELLVATLRRGLVYQHDQRITAAVLLENDLFRRMMSTLVK</sequence>
<organism evidence="2 3">
    <name type="scientific">Fusarium pseudocircinatum</name>
    <dbReference type="NCBI Taxonomy" id="56676"/>
    <lineage>
        <taxon>Eukaryota</taxon>
        <taxon>Fungi</taxon>
        <taxon>Dikarya</taxon>
        <taxon>Ascomycota</taxon>
        <taxon>Pezizomycotina</taxon>
        <taxon>Sordariomycetes</taxon>
        <taxon>Hypocreomycetidae</taxon>
        <taxon>Hypocreales</taxon>
        <taxon>Nectriaceae</taxon>
        <taxon>Fusarium</taxon>
        <taxon>Fusarium fujikuroi species complex</taxon>
    </lineage>
</organism>
<comment type="caution">
    <text evidence="2">The sequence shown here is derived from an EMBL/GenBank/DDBJ whole genome shotgun (WGS) entry which is preliminary data.</text>
</comment>
<dbReference type="SUPFAM" id="SSF56112">
    <property type="entry name" value="Protein kinase-like (PK-like)"/>
    <property type="match status" value="1"/>
</dbReference>
<name>A0A8H5KMK4_9HYPO</name>
<evidence type="ECO:0000313" key="2">
    <source>
        <dbReference type="EMBL" id="KAF5575508.1"/>
    </source>
</evidence>
<dbReference type="GO" id="GO:0005524">
    <property type="term" value="F:ATP binding"/>
    <property type="evidence" value="ECO:0007669"/>
    <property type="project" value="InterPro"/>
</dbReference>
<evidence type="ECO:0000259" key="1">
    <source>
        <dbReference type="PROSITE" id="PS50011"/>
    </source>
</evidence>
<evidence type="ECO:0000313" key="3">
    <source>
        <dbReference type="Proteomes" id="UP000546213"/>
    </source>
</evidence>
<feature type="domain" description="Protein kinase" evidence="1">
    <location>
        <begin position="1"/>
        <end position="205"/>
    </location>
</feature>
<keyword evidence="2" id="KW-0808">Transferase</keyword>
<dbReference type="InterPro" id="IPR000719">
    <property type="entry name" value="Prot_kinase_dom"/>
</dbReference>
<dbReference type="GO" id="GO:0004672">
    <property type="term" value="F:protein kinase activity"/>
    <property type="evidence" value="ECO:0007669"/>
    <property type="project" value="InterPro"/>
</dbReference>
<proteinExistence type="predicted"/>